<dbReference type="EC" id="1.6.2.2" evidence="14"/>
<gene>
    <name evidence="16" type="ORF">D0862_14616</name>
</gene>
<evidence type="ECO:0000313" key="16">
    <source>
        <dbReference type="EMBL" id="RMY71367.1"/>
    </source>
</evidence>
<feature type="binding site" evidence="13">
    <location>
        <position position="129"/>
    </location>
    <ligand>
        <name>FAD</name>
        <dbReference type="ChEBI" id="CHEBI:57692"/>
    </ligand>
</feature>
<dbReference type="EMBL" id="QWIQ01001028">
    <property type="protein sequence ID" value="RMY71367.1"/>
    <property type="molecule type" value="Genomic_DNA"/>
</dbReference>
<name>A0A3M7E4L3_HORWE</name>
<dbReference type="InterPro" id="IPR001433">
    <property type="entry name" value="OxRdtase_FAD/NAD-bd"/>
</dbReference>
<organism evidence="16 17">
    <name type="scientific">Hortaea werneckii</name>
    <name type="common">Black yeast</name>
    <name type="synonym">Cladosporium werneckii</name>
    <dbReference type="NCBI Taxonomy" id="91943"/>
    <lineage>
        <taxon>Eukaryota</taxon>
        <taxon>Fungi</taxon>
        <taxon>Dikarya</taxon>
        <taxon>Ascomycota</taxon>
        <taxon>Pezizomycotina</taxon>
        <taxon>Dothideomycetes</taxon>
        <taxon>Dothideomycetidae</taxon>
        <taxon>Mycosphaerellales</taxon>
        <taxon>Teratosphaeriaceae</taxon>
        <taxon>Hortaea</taxon>
    </lineage>
</organism>
<dbReference type="Pfam" id="PF00970">
    <property type="entry name" value="FAD_binding_6"/>
    <property type="match status" value="1"/>
</dbReference>
<dbReference type="InterPro" id="IPR039261">
    <property type="entry name" value="FNR_nucleotide-bd"/>
</dbReference>
<feature type="binding site" evidence="13">
    <location>
        <position position="111"/>
    </location>
    <ligand>
        <name>FAD</name>
        <dbReference type="ChEBI" id="CHEBI:57692"/>
    </ligand>
</feature>
<feature type="binding site" evidence="13">
    <location>
        <position position="110"/>
    </location>
    <ligand>
        <name>FAD</name>
        <dbReference type="ChEBI" id="CHEBI:57692"/>
    </ligand>
</feature>
<dbReference type="PANTHER" id="PTHR19370">
    <property type="entry name" value="NADH-CYTOCHROME B5 REDUCTASE"/>
    <property type="match status" value="1"/>
</dbReference>
<evidence type="ECO:0000256" key="3">
    <source>
        <dbReference type="ARBA" id="ARBA00006105"/>
    </source>
</evidence>
<keyword evidence="9" id="KW-0496">Mitochondrion</keyword>
<dbReference type="SUPFAM" id="SSF52343">
    <property type="entry name" value="Ferredoxin reductase-like, C-terminal NADP-linked domain"/>
    <property type="match status" value="1"/>
</dbReference>
<comment type="cofactor">
    <cofactor evidence="1 13 14">
        <name>FAD</name>
        <dbReference type="ChEBI" id="CHEBI:57692"/>
    </cofactor>
</comment>
<evidence type="ECO:0000256" key="5">
    <source>
        <dbReference type="ARBA" id="ARBA00022787"/>
    </source>
</evidence>
<evidence type="ECO:0000256" key="14">
    <source>
        <dbReference type="RuleBase" id="RU361226"/>
    </source>
</evidence>
<sequence>MAATFTRTFRARPYLTTAAFASVAGAAYYTTTQRPVHLDSAHNATQTFSFPKTMLFSQQLTVTAVEQVNHDTKRITFSLPGGKEETTGVPASAAILTQHTPPYAWFPVLRPYTPIHDRSSPGILQLLVKKYPSGVASNYMHSLTPGAQLTVRGPIPGYVWQASPATPRDVIFVAGGAGITPIYSLAREALADEQDRTRIHLLWGVNGERDLVLKEELAALQAKYPERFHVRFFISSDGEEGAGSAAPPTTTTTGQAQLQREKGYIDAVALRSVMERCERSSGGSLLGDAKGTKVFFCGPPGMQEKLVGKKGVLSELGMGKKEVYAW</sequence>
<dbReference type="Gene3D" id="3.40.50.80">
    <property type="entry name" value="Nucleotide-binding domain of ferredoxin-NADP reductase (FNR) module"/>
    <property type="match status" value="1"/>
</dbReference>
<keyword evidence="10" id="KW-0472">Membrane</keyword>
<evidence type="ECO:0000256" key="12">
    <source>
        <dbReference type="ARBA" id="ARBA00047682"/>
    </source>
</evidence>
<evidence type="ECO:0000256" key="8">
    <source>
        <dbReference type="ARBA" id="ARBA00023027"/>
    </source>
</evidence>
<keyword evidence="6 13" id="KW-0274">FAD</keyword>
<dbReference type="PANTHER" id="PTHR19370:SF171">
    <property type="entry name" value="NADH-CYTOCHROME B5 REDUCTASE 2"/>
    <property type="match status" value="1"/>
</dbReference>
<feature type="binding site" evidence="13">
    <location>
        <position position="112"/>
    </location>
    <ligand>
        <name>FAD</name>
        <dbReference type="ChEBI" id="CHEBI:57692"/>
    </ligand>
</feature>
<evidence type="ECO:0000256" key="9">
    <source>
        <dbReference type="ARBA" id="ARBA00023128"/>
    </source>
</evidence>
<protein>
    <recommendedName>
        <fullName evidence="14">NADH-cytochrome b5 reductase</fullName>
        <ecNumber evidence="14">1.6.2.2</ecNumber>
    </recommendedName>
</protein>
<feature type="binding site" evidence="13">
    <location>
        <position position="127"/>
    </location>
    <ligand>
        <name>FAD</name>
        <dbReference type="ChEBI" id="CHEBI:57692"/>
    </ligand>
</feature>
<reference evidence="16 17" key="1">
    <citation type="journal article" date="2018" name="BMC Genomics">
        <title>Genomic evidence for intraspecific hybridization in a clonal and extremely halotolerant yeast.</title>
        <authorList>
            <person name="Gostincar C."/>
            <person name="Stajich J.E."/>
            <person name="Zupancic J."/>
            <person name="Zalar P."/>
            <person name="Gunde-Cimerman N."/>
        </authorList>
    </citation>
    <scope>NUCLEOTIDE SEQUENCE [LARGE SCALE GENOMIC DNA]</scope>
    <source>
        <strain evidence="16 17">EXF-171</strain>
    </source>
</reference>
<comment type="similarity">
    <text evidence="3 14">Belongs to the flavoprotein pyridine nucleotide cytochrome reductase family.</text>
</comment>
<dbReference type="GO" id="GO:0090524">
    <property type="term" value="F:cytochrome-b5 reductase activity, acting on NADH"/>
    <property type="evidence" value="ECO:0007669"/>
    <property type="project" value="UniProtKB-EC"/>
</dbReference>
<comment type="subcellular location">
    <subcellularLocation>
        <location evidence="2">Mitochondrion outer membrane</location>
        <topology evidence="2">Single-pass membrane protein</topology>
    </subcellularLocation>
</comment>
<evidence type="ECO:0000256" key="6">
    <source>
        <dbReference type="ARBA" id="ARBA00022827"/>
    </source>
</evidence>
<comment type="caution">
    <text evidence="16">The sequence shown here is derived from an EMBL/GenBank/DDBJ whole genome shotgun (WGS) entry which is preliminary data.</text>
</comment>
<dbReference type="AlphaFoldDB" id="A0A3M7E4L3"/>
<feature type="binding site" evidence="13">
    <location>
        <position position="137"/>
    </location>
    <ligand>
        <name>FAD</name>
        <dbReference type="ChEBI" id="CHEBI:57692"/>
    </ligand>
</feature>
<dbReference type="PROSITE" id="PS51384">
    <property type="entry name" value="FAD_FR"/>
    <property type="match status" value="1"/>
</dbReference>
<proteinExistence type="inferred from homology"/>
<dbReference type="Gene3D" id="2.40.30.10">
    <property type="entry name" value="Translation factors"/>
    <property type="match status" value="1"/>
</dbReference>
<dbReference type="SUPFAM" id="SSF63380">
    <property type="entry name" value="Riboflavin synthase domain-like"/>
    <property type="match status" value="1"/>
</dbReference>
<evidence type="ECO:0000256" key="13">
    <source>
        <dbReference type="PIRSR" id="PIRSR601834-1"/>
    </source>
</evidence>
<evidence type="ECO:0000313" key="17">
    <source>
        <dbReference type="Proteomes" id="UP000281468"/>
    </source>
</evidence>
<keyword evidence="4 13" id="KW-0285">Flavoprotein</keyword>
<comment type="catalytic activity">
    <reaction evidence="12 14">
        <text>2 Fe(III)-[cytochrome b5] + NADH = 2 Fe(II)-[cytochrome b5] + NAD(+) + H(+)</text>
        <dbReference type="Rhea" id="RHEA:46680"/>
        <dbReference type="Rhea" id="RHEA-COMP:10438"/>
        <dbReference type="Rhea" id="RHEA-COMP:10439"/>
        <dbReference type="ChEBI" id="CHEBI:15378"/>
        <dbReference type="ChEBI" id="CHEBI:29033"/>
        <dbReference type="ChEBI" id="CHEBI:29034"/>
        <dbReference type="ChEBI" id="CHEBI:57540"/>
        <dbReference type="ChEBI" id="CHEBI:57945"/>
        <dbReference type="EC" id="1.6.2.2"/>
    </reaction>
</comment>
<dbReference type="InterPro" id="IPR017927">
    <property type="entry name" value="FAD-bd_FR_type"/>
</dbReference>
<dbReference type="Pfam" id="PF00175">
    <property type="entry name" value="NAD_binding_1"/>
    <property type="match status" value="1"/>
</dbReference>
<dbReference type="InterPro" id="IPR001709">
    <property type="entry name" value="Flavoprot_Pyr_Nucl_cyt_Rdtase"/>
</dbReference>
<dbReference type="CDD" id="cd06183">
    <property type="entry name" value="cyt_b5_reduct_like"/>
    <property type="match status" value="1"/>
</dbReference>
<evidence type="ECO:0000256" key="7">
    <source>
        <dbReference type="ARBA" id="ARBA00023002"/>
    </source>
</evidence>
<dbReference type="PRINTS" id="PR00371">
    <property type="entry name" value="FPNCR"/>
</dbReference>
<feature type="binding site" evidence="13">
    <location>
        <position position="180"/>
    </location>
    <ligand>
        <name>FAD</name>
        <dbReference type="ChEBI" id="CHEBI:57692"/>
    </ligand>
</feature>
<dbReference type="Proteomes" id="UP000281468">
    <property type="component" value="Unassembled WGS sequence"/>
</dbReference>
<keyword evidence="8 14" id="KW-0520">NAD</keyword>
<keyword evidence="5" id="KW-1000">Mitochondrion outer membrane</keyword>
<feature type="domain" description="FAD-binding FR-type" evidence="15">
    <location>
        <begin position="55"/>
        <end position="161"/>
    </location>
</feature>
<evidence type="ECO:0000256" key="11">
    <source>
        <dbReference type="ARBA" id="ARBA00037464"/>
    </source>
</evidence>
<comment type="function">
    <text evidence="11">May mediate the reduction of outer membrane cytochrome b5.</text>
</comment>
<keyword evidence="7 14" id="KW-0560">Oxidoreductase</keyword>
<dbReference type="InterPro" id="IPR008333">
    <property type="entry name" value="Cbr1-like_FAD-bd_dom"/>
</dbReference>
<dbReference type="PRINTS" id="PR00406">
    <property type="entry name" value="CYTB5RDTASE"/>
</dbReference>
<evidence type="ECO:0000256" key="2">
    <source>
        <dbReference type="ARBA" id="ARBA00004572"/>
    </source>
</evidence>
<evidence type="ECO:0000256" key="1">
    <source>
        <dbReference type="ARBA" id="ARBA00001974"/>
    </source>
</evidence>
<evidence type="ECO:0000256" key="10">
    <source>
        <dbReference type="ARBA" id="ARBA00023136"/>
    </source>
</evidence>
<dbReference type="InterPro" id="IPR017938">
    <property type="entry name" value="Riboflavin_synthase-like_b-brl"/>
</dbReference>
<accession>A0A3M7E4L3</accession>
<dbReference type="GO" id="GO:0005741">
    <property type="term" value="C:mitochondrial outer membrane"/>
    <property type="evidence" value="ECO:0007669"/>
    <property type="project" value="UniProtKB-SubCell"/>
</dbReference>
<evidence type="ECO:0000256" key="4">
    <source>
        <dbReference type="ARBA" id="ARBA00022630"/>
    </source>
</evidence>
<evidence type="ECO:0000259" key="15">
    <source>
        <dbReference type="PROSITE" id="PS51384"/>
    </source>
</evidence>
<dbReference type="InterPro" id="IPR001834">
    <property type="entry name" value="CBR-like"/>
</dbReference>